<dbReference type="AlphaFoldDB" id="A0A7G9B626"/>
<feature type="transmembrane region" description="Helical" evidence="7">
    <location>
        <begin position="114"/>
        <end position="134"/>
    </location>
</feature>
<dbReference type="GO" id="GO:0005886">
    <property type="term" value="C:plasma membrane"/>
    <property type="evidence" value="ECO:0007669"/>
    <property type="project" value="UniProtKB-SubCell"/>
</dbReference>
<evidence type="ECO:0000256" key="3">
    <source>
        <dbReference type="ARBA" id="ARBA00022475"/>
    </source>
</evidence>
<dbReference type="Gene3D" id="3.40.720.10">
    <property type="entry name" value="Alkaline Phosphatase, subunit A"/>
    <property type="match status" value="1"/>
</dbReference>
<feature type="transmembrane region" description="Helical" evidence="7">
    <location>
        <begin position="197"/>
        <end position="218"/>
    </location>
</feature>
<keyword evidence="6 7" id="KW-0472">Membrane</keyword>
<dbReference type="InterPro" id="IPR050448">
    <property type="entry name" value="OpgB/LTA_synthase_biosynth"/>
</dbReference>
<feature type="transmembrane region" description="Helical" evidence="7">
    <location>
        <begin position="86"/>
        <end position="105"/>
    </location>
</feature>
<feature type="domain" description="Sulfatase N-terminal" evidence="8">
    <location>
        <begin position="280"/>
        <end position="571"/>
    </location>
</feature>
<name>A0A7G9B626_9FIRM</name>
<organism evidence="9 10">
    <name type="scientific">Oscillibacter hominis</name>
    <dbReference type="NCBI Taxonomy" id="2763056"/>
    <lineage>
        <taxon>Bacteria</taxon>
        <taxon>Bacillati</taxon>
        <taxon>Bacillota</taxon>
        <taxon>Clostridia</taxon>
        <taxon>Eubacteriales</taxon>
        <taxon>Oscillospiraceae</taxon>
        <taxon>Oscillibacter</taxon>
    </lineage>
</organism>
<evidence type="ECO:0000256" key="6">
    <source>
        <dbReference type="ARBA" id="ARBA00023136"/>
    </source>
</evidence>
<dbReference type="PANTHER" id="PTHR47371">
    <property type="entry name" value="LIPOTEICHOIC ACID SYNTHASE"/>
    <property type="match status" value="1"/>
</dbReference>
<evidence type="ECO:0000313" key="9">
    <source>
        <dbReference type="EMBL" id="QNL45007.1"/>
    </source>
</evidence>
<dbReference type="CDD" id="cd16015">
    <property type="entry name" value="LTA_synthase"/>
    <property type="match status" value="1"/>
</dbReference>
<dbReference type="InterPro" id="IPR000917">
    <property type="entry name" value="Sulfatase_N"/>
</dbReference>
<gene>
    <name evidence="9" type="ORF">H8790_02915</name>
</gene>
<keyword evidence="5 7" id="KW-1133">Transmembrane helix</keyword>
<dbReference type="Pfam" id="PF00884">
    <property type="entry name" value="Sulfatase"/>
    <property type="match status" value="1"/>
</dbReference>
<dbReference type="RefSeq" id="WP_187333526.1">
    <property type="nucleotide sequence ID" value="NZ_CP060490.1"/>
</dbReference>
<accession>A0A7G9B626</accession>
<dbReference type="PANTHER" id="PTHR47371:SF3">
    <property type="entry name" value="PHOSPHOGLYCEROL TRANSFERASE I"/>
    <property type="match status" value="1"/>
</dbReference>
<protein>
    <submittedName>
        <fullName evidence="9">LTA synthase family protein</fullName>
    </submittedName>
</protein>
<dbReference type="SUPFAM" id="SSF53649">
    <property type="entry name" value="Alkaline phosphatase-like"/>
    <property type="match status" value="1"/>
</dbReference>
<reference evidence="9 10" key="1">
    <citation type="submission" date="2020-08" db="EMBL/GenBank/DDBJ databases">
        <authorList>
            <person name="Liu C."/>
            <person name="Sun Q."/>
        </authorList>
    </citation>
    <scope>NUCLEOTIDE SEQUENCE [LARGE SCALE GENOMIC DNA]</scope>
    <source>
        <strain evidence="9 10">NSJ-62</strain>
    </source>
</reference>
<evidence type="ECO:0000256" key="7">
    <source>
        <dbReference type="SAM" id="Phobius"/>
    </source>
</evidence>
<dbReference type="Proteomes" id="UP000515960">
    <property type="component" value="Chromosome"/>
</dbReference>
<feature type="transmembrane region" description="Helical" evidence="7">
    <location>
        <begin position="167"/>
        <end position="185"/>
    </location>
</feature>
<evidence type="ECO:0000256" key="4">
    <source>
        <dbReference type="ARBA" id="ARBA00022692"/>
    </source>
</evidence>
<evidence type="ECO:0000313" key="10">
    <source>
        <dbReference type="Proteomes" id="UP000515960"/>
    </source>
</evidence>
<evidence type="ECO:0000256" key="1">
    <source>
        <dbReference type="ARBA" id="ARBA00004651"/>
    </source>
</evidence>
<keyword evidence="10" id="KW-1185">Reference proteome</keyword>
<evidence type="ECO:0000256" key="2">
    <source>
        <dbReference type="ARBA" id="ARBA00004936"/>
    </source>
</evidence>
<comment type="pathway">
    <text evidence="2">Cell wall biogenesis; lipoteichoic acid biosynthesis.</text>
</comment>
<proteinExistence type="predicted"/>
<comment type="subcellular location">
    <subcellularLocation>
        <location evidence="1">Cell membrane</location>
        <topology evidence="1">Multi-pass membrane protein</topology>
    </subcellularLocation>
</comment>
<sequence length="641" mass="72844">MESNLQTAPEDQCSPAVRTLTVLDYSEGHASSAGAEDGSARRAGRRALPAWLKDRENLSRLVFWIGPFASYCGVELMNTNNPFTDLNIGQIAFNLLWYSLIYWVVRMVTGRRNLSAGISAVFCFVIGLLNHYVLTFRGRVIFPVDLLCLQTAANVASDYDYTPDRTVWAALAILLVYLLLLFLVPRHKGRNKLRLRTCFLSWGVIGAFLFAFFCTGLLPTVGIYAQQWRTQQNGWLLNFMTSLSYSFVRAPEGYDLDRVNEIAQRYPGTASVDGAEYPVNLIVVMNESFADLGGFEKLELSEDPLPYYHSLTENTVKGTMYSPVTGGGTANVEFEYLTGDSLAFLPSSTVAYQLYLYDNCPSLVSQAKGLGYHTIAFHPYYSSGWNRTFVYDWMGFDVQLYDEDVQTPAYIRKYISDSNDYEQLYRMTDESEEPTFIFNVTIQNHSGYQQGWNNLERTVELSGDSQGKSPVAAQFFSLMRESDNAIRELIEHYSASDERTMIVFFGDHQPPLENSFYEYLYGKKLGDRTTEEAMVQHETPFFIWANYDIPESEDVRISSNYLGTLTAQLAGFPLTGYQQLHAALMEHFDVTTTIGFRTADGLVTEEEAELTEEQQALYDDYRIMAYNHLFDKDNHPEGFFN</sequence>
<dbReference type="InterPro" id="IPR017850">
    <property type="entry name" value="Alkaline_phosphatase_core_sf"/>
</dbReference>
<keyword evidence="4 7" id="KW-0812">Transmembrane</keyword>
<dbReference type="KEGG" id="ohi:H8790_02915"/>
<evidence type="ECO:0000256" key="5">
    <source>
        <dbReference type="ARBA" id="ARBA00022989"/>
    </source>
</evidence>
<dbReference type="EMBL" id="CP060490">
    <property type="protein sequence ID" value="QNL45007.1"/>
    <property type="molecule type" value="Genomic_DNA"/>
</dbReference>
<keyword evidence="3" id="KW-1003">Cell membrane</keyword>
<evidence type="ECO:0000259" key="8">
    <source>
        <dbReference type="Pfam" id="PF00884"/>
    </source>
</evidence>